<evidence type="ECO:0000313" key="7">
    <source>
        <dbReference type="EMBL" id="GGB31552.1"/>
    </source>
</evidence>
<dbReference type="Gene3D" id="3.30.2330.10">
    <property type="entry name" value="arginine biosynthesis bifunctional protein suprefamily"/>
    <property type="match status" value="1"/>
</dbReference>
<comment type="similarity">
    <text evidence="1 6">Belongs to the ArgJ family.</text>
</comment>
<keyword evidence="8" id="KW-1185">Reference proteome</keyword>
<evidence type="ECO:0000256" key="4">
    <source>
        <dbReference type="ARBA" id="ARBA00022813"/>
    </source>
</evidence>
<feature type="binding site" evidence="6">
    <location>
        <position position="186"/>
    </location>
    <ligand>
        <name>substrate</name>
    </ligand>
</feature>
<keyword evidence="5 6" id="KW-0012">Acyltransferase</keyword>
<sequence>MSAKTSPLAPASFPDMPPIAGVRLATGMTGLRYKGRDDLLWAEFVPGTVVAGCFTTTATRAAPVRWCETALAGGRARALVVNAGNANAFTGPTGARSVAAEVDAAAAVLDCAREEVFVASTGVIGVPMDPRPIADLLPQLSGRAGCDNAAWQAAARSIMTTDTFPKGSVATATVDGRTVTVAGFAKGSGMIAPNMATMLGFVFTDAAIGATLAQRLLARAVDRSFNAITVDGDTSTNDCVMMFATGAAGNRVLAEEDADGAAFAAALEAVLSDLARQVVRDGEGATKFVTLTITGAENDAAARRIGLTVANSPLVKTAIAGSDANWGRIVAALGRSGERVAEDRLRIHIGGVLVAENGAVHPDYDEKVHVADYMKGEEIEIAVDVGIGEGVATVWTCDLTHGYIEINADYRS</sequence>
<feature type="binding site" evidence="6">
    <location>
        <position position="412"/>
    </location>
    <ligand>
        <name>substrate</name>
    </ligand>
</feature>
<feature type="active site" description="Nucleophile" evidence="6">
    <location>
        <position position="197"/>
    </location>
</feature>
<dbReference type="PANTHER" id="PTHR23100">
    <property type="entry name" value="ARGININE BIOSYNTHESIS BIFUNCTIONAL PROTEIN ARGJ"/>
    <property type="match status" value="1"/>
</dbReference>
<reference evidence="8" key="1">
    <citation type="journal article" date="2019" name="Int. J. Syst. Evol. Microbiol.">
        <title>The Global Catalogue of Microorganisms (GCM) 10K type strain sequencing project: providing services to taxonomists for standard genome sequencing and annotation.</title>
        <authorList>
            <consortium name="The Broad Institute Genomics Platform"/>
            <consortium name="The Broad Institute Genome Sequencing Center for Infectious Disease"/>
            <person name="Wu L."/>
            <person name="Ma J."/>
        </authorList>
    </citation>
    <scope>NUCLEOTIDE SEQUENCE [LARGE SCALE GENOMIC DNA]</scope>
    <source>
        <strain evidence="8">CGMCC 1.10188</strain>
    </source>
</reference>
<organism evidence="7 8">
    <name type="scientific">Tistrella bauzanensis</name>
    <dbReference type="NCBI Taxonomy" id="657419"/>
    <lineage>
        <taxon>Bacteria</taxon>
        <taxon>Pseudomonadati</taxon>
        <taxon>Pseudomonadota</taxon>
        <taxon>Alphaproteobacteria</taxon>
        <taxon>Geminicoccales</taxon>
        <taxon>Geminicoccaceae</taxon>
        <taxon>Tistrella</taxon>
    </lineage>
</organism>
<keyword evidence="4 6" id="KW-0068">Autocatalytic cleavage</keyword>
<dbReference type="NCBIfam" id="NF003802">
    <property type="entry name" value="PRK05388.1"/>
    <property type="match status" value="1"/>
</dbReference>
<dbReference type="EC" id="2.3.1.1" evidence="6"/>
<evidence type="ECO:0000313" key="8">
    <source>
        <dbReference type="Proteomes" id="UP000603352"/>
    </source>
</evidence>
<dbReference type="Pfam" id="PF01960">
    <property type="entry name" value="ArgJ"/>
    <property type="match status" value="1"/>
</dbReference>
<keyword evidence="6" id="KW-0963">Cytoplasm</keyword>
<comment type="catalytic activity">
    <reaction evidence="6">
        <text>L-glutamate + acetyl-CoA = N-acetyl-L-glutamate + CoA + H(+)</text>
        <dbReference type="Rhea" id="RHEA:24292"/>
        <dbReference type="ChEBI" id="CHEBI:15378"/>
        <dbReference type="ChEBI" id="CHEBI:29985"/>
        <dbReference type="ChEBI" id="CHEBI:44337"/>
        <dbReference type="ChEBI" id="CHEBI:57287"/>
        <dbReference type="ChEBI" id="CHEBI:57288"/>
        <dbReference type="EC" id="2.3.1.1"/>
    </reaction>
</comment>
<name>A0ABQ1IAP0_9PROT</name>
<feature type="site" description="Involved in the stabilization of negative charge on the oxyanion by the formation of the oxyanion hole" evidence="6">
    <location>
        <position position="122"/>
    </location>
</feature>
<dbReference type="NCBIfam" id="TIGR00120">
    <property type="entry name" value="ArgJ"/>
    <property type="match status" value="1"/>
</dbReference>
<dbReference type="Gene3D" id="3.10.20.340">
    <property type="entry name" value="ArgJ beta chain, C-terminal domain"/>
    <property type="match status" value="1"/>
</dbReference>
<feature type="site" description="Cleavage; by autolysis" evidence="6">
    <location>
        <begin position="196"/>
        <end position="197"/>
    </location>
</feature>
<feature type="binding site" evidence="6">
    <location>
        <position position="407"/>
    </location>
    <ligand>
        <name>substrate</name>
    </ligand>
</feature>
<feature type="chain" id="PRO_5044946629" description="Arginine biosynthesis bifunctional protein ArgJ beta chain" evidence="6">
    <location>
        <begin position="197"/>
        <end position="412"/>
    </location>
</feature>
<comment type="pathway">
    <text evidence="6">Amino-acid biosynthesis; L-arginine biosynthesis; L-ornithine and N-acetyl-L-glutamate from L-glutamate and N(2)-acetyl-L-ornithine (cyclic): step 1/1.</text>
</comment>
<dbReference type="InterPro" id="IPR042195">
    <property type="entry name" value="ArgJ_beta_C"/>
</dbReference>
<dbReference type="Gene3D" id="3.60.70.12">
    <property type="entry name" value="L-amino peptidase D-ALA esterase/amidase"/>
    <property type="match status" value="1"/>
</dbReference>
<comment type="catalytic activity">
    <reaction evidence="6">
        <text>N(2)-acetyl-L-ornithine + L-glutamate = N-acetyl-L-glutamate + L-ornithine</text>
        <dbReference type="Rhea" id="RHEA:15349"/>
        <dbReference type="ChEBI" id="CHEBI:29985"/>
        <dbReference type="ChEBI" id="CHEBI:44337"/>
        <dbReference type="ChEBI" id="CHEBI:46911"/>
        <dbReference type="ChEBI" id="CHEBI:57805"/>
        <dbReference type="EC" id="2.3.1.35"/>
    </reaction>
</comment>
<feature type="binding site" evidence="6">
    <location>
        <position position="197"/>
    </location>
    <ligand>
        <name>substrate</name>
    </ligand>
</feature>
<feature type="binding site" evidence="6">
    <location>
        <position position="160"/>
    </location>
    <ligand>
        <name>substrate</name>
    </ligand>
</feature>
<dbReference type="RefSeq" id="WP_188575775.1">
    <property type="nucleotide sequence ID" value="NZ_BMDZ01000008.1"/>
</dbReference>
<evidence type="ECO:0000256" key="1">
    <source>
        <dbReference type="ARBA" id="ARBA00006774"/>
    </source>
</evidence>
<dbReference type="Proteomes" id="UP000603352">
    <property type="component" value="Unassembled WGS sequence"/>
</dbReference>
<protein>
    <recommendedName>
        <fullName evidence="6">Arginine biosynthesis bifunctional protein ArgJ</fullName>
    </recommendedName>
    <domain>
        <recommendedName>
            <fullName evidence="6">Glutamate N-acetyltransferase</fullName>
            <ecNumber evidence="6">2.3.1.35</ecNumber>
        </recommendedName>
        <alternativeName>
            <fullName evidence="6">Ornithine acetyltransferase</fullName>
            <shortName evidence="6">OATase</shortName>
        </alternativeName>
        <alternativeName>
            <fullName evidence="6">Ornithine transacetylase</fullName>
        </alternativeName>
    </domain>
    <domain>
        <recommendedName>
            <fullName evidence="6">Amino-acid acetyltransferase</fullName>
            <ecNumber evidence="6">2.3.1.1</ecNumber>
        </recommendedName>
        <alternativeName>
            <fullName evidence="6">N-acetylglutamate synthase</fullName>
            <shortName evidence="6">AGSase</shortName>
        </alternativeName>
    </domain>
    <component>
        <recommendedName>
            <fullName evidence="6">Arginine biosynthesis bifunctional protein ArgJ alpha chain</fullName>
        </recommendedName>
    </component>
    <component>
        <recommendedName>
            <fullName evidence="6">Arginine biosynthesis bifunctional protein ArgJ beta chain</fullName>
        </recommendedName>
    </component>
</protein>
<gene>
    <name evidence="6 7" type="primary">argJ</name>
    <name evidence="7" type="ORF">GCM10011505_11260</name>
</gene>
<dbReference type="PANTHER" id="PTHR23100:SF0">
    <property type="entry name" value="ARGININE BIOSYNTHESIS BIFUNCTIONAL PROTEIN ARGJ, MITOCHONDRIAL"/>
    <property type="match status" value="1"/>
</dbReference>
<dbReference type="EMBL" id="BMDZ01000008">
    <property type="protein sequence ID" value="GGB31552.1"/>
    <property type="molecule type" value="Genomic_DNA"/>
</dbReference>
<dbReference type="SUPFAM" id="SSF56266">
    <property type="entry name" value="DmpA/ArgJ-like"/>
    <property type="match status" value="1"/>
</dbReference>
<comment type="pathway">
    <text evidence="6">Amino-acid biosynthesis; L-arginine biosynthesis; N(2)-acetyl-L-ornithine from L-glutamate: step 1/4.</text>
</comment>
<feature type="binding site" evidence="6">
    <location>
        <position position="283"/>
    </location>
    <ligand>
        <name>substrate</name>
    </ligand>
</feature>
<keyword evidence="6" id="KW-0511">Multifunctional enzyme</keyword>
<evidence type="ECO:0000256" key="6">
    <source>
        <dbReference type="HAMAP-Rule" id="MF_01106"/>
    </source>
</evidence>
<comment type="function">
    <text evidence="6">Catalyzes two activities which are involved in the cyclic version of arginine biosynthesis: the synthesis of N-acetylglutamate from glutamate and acetyl-CoA as the acetyl donor, and of ornithine by transacetylation between N(2)-acetylornithine and glutamate.</text>
</comment>
<proteinExistence type="inferred from homology"/>
<dbReference type="InterPro" id="IPR016117">
    <property type="entry name" value="ArgJ-like_dom_sf"/>
</dbReference>
<dbReference type="CDD" id="cd02152">
    <property type="entry name" value="OAT"/>
    <property type="match status" value="1"/>
</dbReference>
<feature type="chain" id="PRO_5044946628" description="Arginine biosynthesis bifunctional protein ArgJ alpha chain" evidence="6">
    <location>
        <begin position="1"/>
        <end position="196"/>
    </location>
</feature>
<evidence type="ECO:0000256" key="5">
    <source>
        <dbReference type="ARBA" id="ARBA00023315"/>
    </source>
</evidence>
<keyword evidence="6" id="KW-0028">Amino-acid biosynthesis</keyword>
<evidence type="ECO:0000256" key="3">
    <source>
        <dbReference type="ARBA" id="ARBA00022679"/>
    </source>
</evidence>
<accession>A0ABQ1IAP0</accession>
<feature type="site" description="Involved in the stabilization of negative charge on the oxyanion by the formation of the oxyanion hole" evidence="6">
    <location>
        <position position="121"/>
    </location>
</feature>
<comment type="subunit">
    <text evidence="2 6">Heterotetramer of two alpha and two beta chains.</text>
</comment>
<keyword evidence="3 6" id="KW-0808">Transferase</keyword>
<comment type="subcellular location">
    <subcellularLocation>
        <location evidence="6">Cytoplasm</location>
    </subcellularLocation>
</comment>
<comment type="caution">
    <text evidence="7">The sequence shown here is derived from an EMBL/GenBank/DDBJ whole genome shotgun (WGS) entry which is preliminary data.</text>
</comment>
<evidence type="ECO:0000256" key="2">
    <source>
        <dbReference type="ARBA" id="ARBA00011475"/>
    </source>
</evidence>
<dbReference type="HAMAP" id="MF_01106">
    <property type="entry name" value="ArgJ"/>
    <property type="match status" value="1"/>
</dbReference>
<dbReference type="EC" id="2.3.1.35" evidence="6"/>
<dbReference type="InterPro" id="IPR002813">
    <property type="entry name" value="Arg_biosynth_ArgJ"/>
</dbReference>
<keyword evidence="6" id="KW-0055">Arginine biosynthesis</keyword>